<accession>A0AAV2QBV9</accession>
<feature type="non-terminal residue" evidence="3">
    <location>
        <position position="926"/>
    </location>
</feature>
<sequence length="926" mass="103940">MEFTALCNVMDLTRTEGLTKHTRANKSSTENASLSDNVSQILTMTMNIVNLATDMENTNNTGPQFTFLVMNEQTLDDSCTNVSDNNTLQTLVLESYGHAILDSGCGIMLSWRPNMSPITKFLDGTLKGPYGPSSCVAWLRFRRPLLFLPTRGLYQFLYNGFETSDTRLAISSLPVKPWRRWHYVARYIYTDAICCKSVEEAFSLLKAAKRFGLVGLSSKSLEFLEKFIEDFQPTDDESKNSLFDLLVMAQEKRLNELSEKCWSLLIKFAEEVIPCESFLNLDYDITLKIFSNADFQYTDQLKLFHAIRDWGLAYIKRNNKKVQEMGELVENLIKCIDFTKIEDGDFVQSVLASNCLGKAEIITFFMSHGMEVPREISNNKQCFWASFFKSSEKESEKLKKTQQGQEGSSGSTQLETISENDKELNHIVKNGPIPNGTGPEFNKVRRFKKGYQIPQTEISLEHELRFRCSQNIKLFGVGCGFLFSNTDMGVALHCQGPWETRQWTDMMQETYCRVSSDKQDIANINLMYAAPIELQANQSYKILVKIIRMSGGSSEVDLWGGTEGKYNSENDDAEFWFLKAAVDPTKTPDESEGDTKPSLITEIYYTISDGADLKPIGSVPRRQRMRESEKVVSPPPKVEQERDQALDVFAPKDIRRRQRDPIVQKPPEDTAAVLRSFMESGSVVSDIRKRSSEQKSDSYTPTNRRDTSEKLMEPSSTTSYTRRRESLEKPAEVSINKRMDSIDKILESTSYSIRRRESIDKQQSDLDKQQSSVAENKAKAAENISSILAGRRNEPPAITEKPAFMRRREAAAEAAVPWARTALKTTSDSTPSWLSSRSSSLSRKDSLTSTPSLRSRDTSLSRFGTTGSGSTASSRYGSGFGTSSTSGYGSSGLGSRYGSSSSSPSSSFSSSRFGSSSSYGSSLRRY</sequence>
<proteinExistence type="predicted"/>
<protein>
    <recommendedName>
        <fullName evidence="2">BACK domain-containing protein</fullName>
    </recommendedName>
</protein>
<feature type="region of interest" description="Disordered" evidence="1">
    <location>
        <begin position="756"/>
        <end position="778"/>
    </location>
</feature>
<feature type="domain" description="BACK" evidence="2">
    <location>
        <begin position="245"/>
        <end position="336"/>
    </location>
</feature>
<feature type="compositionally biased region" description="Basic and acidic residues" evidence="1">
    <location>
        <begin position="703"/>
        <end position="712"/>
    </location>
</feature>
<evidence type="ECO:0000313" key="4">
    <source>
        <dbReference type="Proteomes" id="UP001497623"/>
    </source>
</evidence>
<evidence type="ECO:0000259" key="2">
    <source>
        <dbReference type="Pfam" id="PF07707"/>
    </source>
</evidence>
<feature type="region of interest" description="Disordered" evidence="1">
    <location>
        <begin position="682"/>
        <end position="732"/>
    </location>
</feature>
<feature type="compositionally biased region" description="Basic and acidic residues" evidence="1">
    <location>
        <begin position="756"/>
        <end position="768"/>
    </location>
</feature>
<dbReference type="PANTHER" id="PTHR45774">
    <property type="entry name" value="BTB/POZ DOMAIN-CONTAINING"/>
    <property type="match status" value="1"/>
</dbReference>
<feature type="compositionally biased region" description="Low complexity" evidence="1">
    <location>
        <begin position="860"/>
        <end position="926"/>
    </location>
</feature>
<organism evidence="3 4">
    <name type="scientific">Meganyctiphanes norvegica</name>
    <name type="common">Northern krill</name>
    <name type="synonym">Thysanopoda norvegica</name>
    <dbReference type="NCBI Taxonomy" id="48144"/>
    <lineage>
        <taxon>Eukaryota</taxon>
        <taxon>Metazoa</taxon>
        <taxon>Ecdysozoa</taxon>
        <taxon>Arthropoda</taxon>
        <taxon>Crustacea</taxon>
        <taxon>Multicrustacea</taxon>
        <taxon>Malacostraca</taxon>
        <taxon>Eumalacostraca</taxon>
        <taxon>Eucarida</taxon>
        <taxon>Euphausiacea</taxon>
        <taxon>Euphausiidae</taxon>
        <taxon>Meganyctiphanes</taxon>
    </lineage>
</organism>
<dbReference type="Gene3D" id="1.25.40.420">
    <property type="match status" value="1"/>
</dbReference>
<evidence type="ECO:0000313" key="3">
    <source>
        <dbReference type="EMBL" id="CAL4079282.1"/>
    </source>
</evidence>
<feature type="region of interest" description="Disordered" evidence="1">
    <location>
        <begin position="615"/>
        <end position="669"/>
    </location>
</feature>
<feature type="compositionally biased region" description="Low complexity" evidence="1">
    <location>
        <begin position="826"/>
        <end position="841"/>
    </location>
</feature>
<dbReference type="Pfam" id="PF07707">
    <property type="entry name" value="BACK"/>
    <property type="match status" value="1"/>
</dbReference>
<feature type="compositionally biased region" description="Basic and acidic residues" evidence="1">
    <location>
        <begin position="686"/>
        <end position="696"/>
    </location>
</feature>
<feature type="compositionally biased region" description="Basic and acidic residues" evidence="1">
    <location>
        <begin position="722"/>
        <end position="732"/>
    </location>
</feature>
<gene>
    <name evidence="3" type="ORF">MNOR_LOCUS10902</name>
</gene>
<dbReference type="Proteomes" id="UP001497623">
    <property type="component" value="Unassembled WGS sequence"/>
</dbReference>
<dbReference type="InterPro" id="IPR038648">
    <property type="entry name" value="PHR_sf"/>
</dbReference>
<reference evidence="3 4" key="1">
    <citation type="submission" date="2024-05" db="EMBL/GenBank/DDBJ databases">
        <authorList>
            <person name="Wallberg A."/>
        </authorList>
    </citation>
    <scope>NUCLEOTIDE SEQUENCE [LARGE SCALE GENOMIC DNA]</scope>
</reference>
<dbReference type="AlphaFoldDB" id="A0AAV2QBV9"/>
<dbReference type="Gene3D" id="2.60.120.820">
    <property type="entry name" value="PHR domain"/>
    <property type="match status" value="1"/>
</dbReference>
<dbReference type="InterPro" id="IPR011333">
    <property type="entry name" value="SKP1/BTB/POZ_sf"/>
</dbReference>
<dbReference type="InterPro" id="IPR011705">
    <property type="entry name" value="BACK"/>
</dbReference>
<evidence type="ECO:0000256" key="1">
    <source>
        <dbReference type="SAM" id="MobiDB-lite"/>
    </source>
</evidence>
<feature type="compositionally biased region" description="Basic and acidic residues" evidence="1">
    <location>
        <begin position="638"/>
        <end position="668"/>
    </location>
</feature>
<keyword evidence="4" id="KW-1185">Reference proteome</keyword>
<dbReference type="PANTHER" id="PTHR45774:SF3">
    <property type="entry name" value="BTB (POZ) DOMAIN-CONTAINING 2B-RELATED"/>
    <property type="match status" value="1"/>
</dbReference>
<comment type="caution">
    <text evidence="3">The sequence shown here is derived from an EMBL/GenBank/DDBJ whole genome shotgun (WGS) entry which is preliminary data.</text>
</comment>
<name>A0AAV2QBV9_MEGNR</name>
<dbReference type="EMBL" id="CAXKWB010005618">
    <property type="protein sequence ID" value="CAL4079282.1"/>
    <property type="molecule type" value="Genomic_DNA"/>
</dbReference>
<dbReference type="Gene3D" id="3.30.710.10">
    <property type="entry name" value="Potassium Channel Kv1.1, Chain A"/>
    <property type="match status" value="1"/>
</dbReference>
<feature type="region of interest" description="Disordered" evidence="1">
    <location>
        <begin position="826"/>
        <end position="926"/>
    </location>
</feature>